<feature type="domain" description="DUF112" evidence="2">
    <location>
        <begin position="18"/>
        <end position="397"/>
    </location>
</feature>
<feature type="transmembrane region" description="Helical" evidence="1">
    <location>
        <begin position="6"/>
        <end position="27"/>
    </location>
</feature>
<dbReference type="Proteomes" id="UP001596395">
    <property type="component" value="Unassembled WGS sequence"/>
</dbReference>
<dbReference type="Pfam" id="PF01970">
    <property type="entry name" value="TctA"/>
    <property type="match status" value="1"/>
</dbReference>
<feature type="transmembrane region" description="Helical" evidence="1">
    <location>
        <begin position="231"/>
        <end position="264"/>
    </location>
</feature>
<feature type="transmembrane region" description="Helical" evidence="1">
    <location>
        <begin position="354"/>
        <end position="387"/>
    </location>
</feature>
<proteinExistence type="predicted"/>
<reference evidence="3 4" key="1">
    <citation type="journal article" date="2019" name="Int. J. Syst. Evol. Microbiol.">
        <title>The Global Catalogue of Microorganisms (GCM) 10K type strain sequencing project: providing services to taxonomists for standard genome sequencing and annotation.</title>
        <authorList>
            <consortium name="The Broad Institute Genomics Platform"/>
            <consortium name="The Broad Institute Genome Sequencing Center for Infectious Disease"/>
            <person name="Wu L."/>
            <person name="Ma J."/>
        </authorList>
    </citation>
    <scope>NUCLEOTIDE SEQUENCE [LARGE SCALE GENOMIC DNA]</scope>
    <source>
        <strain evidence="3 4">GX26</strain>
    </source>
</reference>
<dbReference type="PANTHER" id="PTHR42204:SF1">
    <property type="entry name" value="INTEGRAL MEMBRANE PROTEIN"/>
    <property type="match status" value="1"/>
</dbReference>
<gene>
    <name evidence="3" type="ORF">ACFQGB_09355</name>
</gene>
<dbReference type="EMBL" id="JBHSXN010000002">
    <property type="protein sequence ID" value="MFC6953070.1"/>
    <property type="molecule type" value="Genomic_DNA"/>
</dbReference>
<feature type="transmembrane region" description="Helical" evidence="1">
    <location>
        <begin position="133"/>
        <end position="153"/>
    </location>
</feature>
<organism evidence="3 4">
    <name type="scientific">Halorubellus litoreus</name>
    <dbReference type="NCBI Taxonomy" id="755308"/>
    <lineage>
        <taxon>Archaea</taxon>
        <taxon>Methanobacteriati</taxon>
        <taxon>Methanobacteriota</taxon>
        <taxon>Stenosarchaea group</taxon>
        <taxon>Halobacteria</taxon>
        <taxon>Halobacteriales</taxon>
        <taxon>Halorubellaceae</taxon>
        <taxon>Halorubellus</taxon>
    </lineage>
</organism>
<comment type="caution">
    <text evidence="3">The sequence shown here is derived from an EMBL/GenBank/DDBJ whole genome shotgun (WGS) entry which is preliminary data.</text>
</comment>
<dbReference type="PANTHER" id="PTHR42204">
    <property type="entry name" value="INTEGRAL MEMBRANE PROTEIN"/>
    <property type="match status" value="1"/>
</dbReference>
<feature type="transmembrane region" description="Helical" evidence="1">
    <location>
        <begin position="105"/>
        <end position="127"/>
    </location>
</feature>
<feature type="transmembrane region" description="Helical" evidence="1">
    <location>
        <begin position="39"/>
        <end position="61"/>
    </location>
</feature>
<sequence length="407" mass="39287">MSGRPGSVMVGVDVAVGLVLGVSLGCVSGLTPGVHANAFALMLAGVAPSMPGSSLAVGVAVLGAGVTHSFVDVVPAISLGVPDAAMAATALPGHRLVLEGRGREALRVSALGSLGACAFALVAAWPVTEAMRVLVPVLNAHLAVVLVVATLALAATERSWRHRGAAVVVAALAGGFGALALDVDVSGPLGESALAAIFGGLFGAPVLLDALEGDGVPPQGDAAVRGSPVALAGAALAGTAGGGAVGYLPGVSSGVAAVLALAVVPGDAGDRGYLATVSGVNTANSIFAVFALVAFGTPRTGVLVAFDDIGAPLVLPVLVAAVVVAGVAGALVVVTVGDRYLAVVGAADQRTVVALALLALALAAWTFGGVVGCCLFAVATVVGLAPVRLGVKRVHLMSVLTLPIALG</sequence>
<dbReference type="AlphaFoldDB" id="A0ABD5VCG3"/>
<keyword evidence="1" id="KW-0812">Transmembrane</keyword>
<dbReference type="InterPro" id="IPR002823">
    <property type="entry name" value="DUF112_TM"/>
</dbReference>
<evidence type="ECO:0000256" key="1">
    <source>
        <dbReference type="SAM" id="Phobius"/>
    </source>
</evidence>
<name>A0ABD5VCG3_9EURY</name>
<keyword evidence="1" id="KW-1133">Transmembrane helix</keyword>
<evidence type="ECO:0000259" key="2">
    <source>
        <dbReference type="Pfam" id="PF01970"/>
    </source>
</evidence>
<accession>A0ABD5VCG3</accession>
<evidence type="ECO:0000313" key="3">
    <source>
        <dbReference type="EMBL" id="MFC6953070.1"/>
    </source>
</evidence>
<feature type="transmembrane region" description="Helical" evidence="1">
    <location>
        <begin position="313"/>
        <end position="334"/>
    </location>
</feature>
<feature type="transmembrane region" description="Helical" evidence="1">
    <location>
        <begin position="165"/>
        <end position="181"/>
    </location>
</feature>
<dbReference type="RefSeq" id="WP_336350046.1">
    <property type="nucleotide sequence ID" value="NZ_JAZAQL010000002.1"/>
</dbReference>
<evidence type="ECO:0000313" key="4">
    <source>
        <dbReference type="Proteomes" id="UP001596395"/>
    </source>
</evidence>
<keyword evidence="1" id="KW-0472">Membrane</keyword>
<keyword evidence="4" id="KW-1185">Reference proteome</keyword>
<feature type="transmembrane region" description="Helical" evidence="1">
    <location>
        <begin position="73"/>
        <end position="93"/>
    </location>
</feature>
<protein>
    <submittedName>
        <fullName evidence="3">Tripartite tricarboxylate transporter permease</fullName>
    </submittedName>
</protein>
<dbReference type="PROSITE" id="PS51257">
    <property type="entry name" value="PROKAR_LIPOPROTEIN"/>
    <property type="match status" value="1"/>
</dbReference>